<name>A0A5Q3QI76_9PSEU</name>
<dbReference type="KEGG" id="sace:GIY23_18315"/>
<evidence type="ECO:0000313" key="2">
    <source>
        <dbReference type="EMBL" id="QGK71215.1"/>
    </source>
</evidence>
<protein>
    <recommendedName>
        <fullName evidence="4">DUF559 domain-containing protein</fullName>
    </recommendedName>
</protein>
<evidence type="ECO:0000313" key="3">
    <source>
        <dbReference type="Proteomes" id="UP000371041"/>
    </source>
</evidence>
<feature type="compositionally biased region" description="Basic and acidic residues" evidence="1">
    <location>
        <begin position="1"/>
        <end position="18"/>
    </location>
</feature>
<organism evidence="2 3">
    <name type="scientific">Allosaccharopolyspora coralli</name>
    <dbReference type="NCBI Taxonomy" id="2665642"/>
    <lineage>
        <taxon>Bacteria</taxon>
        <taxon>Bacillati</taxon>
        <taxon>Actinomycetota</taxon>
        <taxon>Actinomycetes</taxon>
        <taxon>Pseudonocardiales</taxon>
        <taxon>Pseudonocardiaceae</taxon>
        <taxon>Allosaccharopolyspora</taxon>
    </lineage>
</organism>
<dbReference type="EMBL" id="CP045929">
    <property type="protein sequence ID" value="QGK71215.1"/>
    <property type="molecule type" value="Genomic_DNA"/>
</dbReference>
<sequence>MIVIERTTRMPQPEDRDGVPCAPPDRAVTDAARTWQTRELTEKLLVEATQLRSRCHPSALAIEMERGSRRGTGLPREILRELTVDLRSVAELNACRLLRKTDLPTPQWNVAVFDANGRFVACPDIWFDDVALAVEVDSFQFHFSRASYAETLTRNSRYAANGIAVLQLLPRQLTDRSGTVVASIRAAYDAAAARQRPEVTMRASRT</sequence>
<reference evidence="3" key="1">
    <citation type="submission" date="2019-11" db="EMBL/GenBank/DDBJ databases">
        <title>The complete genome sequence of Saccharopolyspora sp. E2A.</title>
        <authorList>
            <person name="Zhang G."/>
        </authorList>
    </citation>
    <scope>NUCLEOTIDE SEQUENCE [LARGE SCALE GENOMIC DNA]</scope>
    <source>
        <strain evidence="3">E2A</strain>
    </source>
</reference>
<evidence type="ECO:0000256" key="1">
    <source>
        <dbReference type="SAM" id="MobiDB-lite"/>
    </source>
</evidence>
<keyword evidence="3" id="KW-1185">Reference proteome</keyword>
<accession>A0A5Q3QI76</accession>
<gene>
    <name evidence="2" type="ORF">GIY23_18315</name>
</gene>
<dbReference type="RefSeq" id="WP_154077791.1">
    <property type="nucleotide sequence ID" value="NZ_CP045929.1"/>
</dbReference>
<dbReference type="AlphaFoldDB" id="A0A5Q3QI76"/>
<feature type="region of interest" description="Disordered" evidence="1">
    <location>
        <begin position="1"/>
        <end position="22"/>
    </location>
</feature>
<proteinExistence type="predicted"/>
<dbReference type="Proteomes" id="UP000371041">
    <property type="component" value="Chromosome"/>
</dbReference>
<evidence type="ECO:0008006" key="4">
    <source>
        <dbReference type="Google" id="ProtNLM"/>
    </source>
</evidence>